<accession>A0ABQ7K1S1</accession>
<feature type="compositionally biased region" description="Polar residues" evidence="1">
    <location>
        <begin position="605"/>
        <end position="615"/>
    </location>
</feature>
<evidence type="ECO:0000256" key="1">
    <source>
        <dbReference type="SAM" id="MobiDB-lite"/>
    </source>
</evidence>
<dbReference type="Proteomes" id="UP001194696">
    <property type="component" value="Unassembled WGS sequence"/>
</dbReference>
<keyword evidence="3" id="KW-1185">Reference proteome</keyword>
<evidence type="ECO:0000313" key="2">
    <source>
        <dbReference type="EMBL" id="KAG0289745.1"/>
    </source>
</evidence>
<protein>
    <submittedName>
        <fullName evidence="2">Uncharacterized protein</fullName>
    </submittedName>
</protein>
<dbReference type="EMBL" id="JAAAIM010000329">
    <property type="protein sequence ID" value="KAG0289745.1"/>
    <property type="molecule type" value="Genomic_DNA"/>
</dbReference>
<gene>
    <name evidence="2" type="ORF">BGZ96_006723</name>
</gene>
<proteinExistence type="predicted"/>
<feature type="compositionally biased region" description="Polar residues" evidence="1">
    <location>
        <begin position="263"/>
        <end position="276"/>
    </location>
</feature>
<feature type="region of interest" description="Disordered" evidence="1">
    <location>
        <begin position="371"/>
        <end position="420"/>
    </location>
</feature>
<reference evidence="2 3" key="1">
    <citation type="journal article" date="2020" name="Fungal Divers.">
        <title>Resolving the Mortierellaceae phylogeny through synthesis of multi-gene phylogenetics and phylogenomics.</title>
        <authorList>
            <person name="Vandepol N."/>
            <person name="Liber J."/>
            <person name="Desiro A."/>
            <person name="Na H."/>
            <person name="Kennedy M."/>
            <person name="Barry K."/>
            <person name="Grigoriev I.V."/>
            <person name="Miller A.N."/>
            <person name="O'Donnell K."/>
            <person name="Stajich J.E."/>
            <person name="Bonito G."/>
        </authorList>
    </citation>
    <scope>NUCLEOTIDE SEQUENCE [LARGE SCALE GENOMIC DNA]</scope>
    <source>
        <strain evidence="2 3">AD045</strain>
    </source>
</reference>
<organism evidence="2 3">
    <name type="scientific">Linnemannia gamsii</name>
    <dbReference type="NCBI Taxonomy" id="64522"/>
    <lineage>
        <taxon>Eukaryota</taxon>
        <taxon>Fungi</taxon>
        <taxon>Fungi incertae sedis</taxon>
        <taxon>Mucoromycota</taxon>
        <taxon>Mortierellomycotina</taxon>
        <taxon>Mortierellomycetes</taxon>
        <taxon>Mortierellales</taxon>
        <taxon>Mortierellaceae</taxon>
        <taxon>Linnemannia</taxon>
    </lineage>
</organism>
<evidence type="ECO:0000313" key="3">
    <source>
        <dbReference type="Proteomes" id="UP001194696"/>
    </source>
</evidence>
<feature type="compositionally biased region" description="Polar residues" evidence="1">
    <location>
        <begin position="511"/>
        <end position="542"/>
    </location>
</feature>
<sequence>MRRLRKRVTRVESTEAALAEDPSQKDKLEPDQLVALEKKVEMSAPLKELEDLFKAMTILQASDKLEHKKRIEGHLHDIQKSMETATEEAQDSATSAFIQVIRLFYALKQLDDARQYLTLPLSNSLKVLENFRFRLFEVAQEAELSDGDDCTLSRQELYSMVHKLAEKSTDNVVEESDITYKHIFDELDHLTFPSTDLELRDTHFVSDDHQVEDPSSTAKVHTGKEDNLDRVSVCSLMSGSTSTPAHKPCATVENWFNNISPSNPLSSEFPSESTPGPKSKGATQDLDVEQAESAPVAQVSLGREVASQTDPVVSAEPRSLPAAVPIVPTVVSMVPVHPMPDYRFMLPPWVAGSLPQAQQALSSMYVSNEPSHLTFSQSSDKDSSKSGFCPRFGRPSSGPYRESSTFRSHRVSQESYEQGGDTRHLGVIYEDDEKECSAGTNARIYGHGQYVSYYPVPIYQEPEQLQIADPNQKGSQDRVVARTIAEGAASGVRGGVSLLSGDQLKQQQQQTAYGHSSGVMTVQQSESTSFGNKVSDTSNNKESSTDSKGGLQGRRFGKKKGPGQNRSPLGQTQQYGGTKSQGQRSTESSSQLRPYAQQQQQQQQHPIDNSGHNLQFQQHSLPSCSYDHNQSNEKSQHYYRRKTQLQQRHYHDEQELSHQPEQQQEQQQSVHNYVQQPFYQYPGGGGGWYYPGYGGGAAPVYCVQRQKQGQVQQTQQEDANEGQV</sequence>
<name>A0ABQ7K1S1_9FUNG</name>
<feature type="compositionally biased region" description="Basic and acidic residues" evidence="1">
    <location>
        <begin position="649"/>
        <end position="658"/>
    </location>
</feature>
<feature type="compositionally biased region" description="Polar residues" evidence="1">
    <location>
        <begin position="564"/>
        <end position="592"/>
    </location>
</feature>
<feature type="region of interest" description="Disordered" evidence="1">
    <location>
        <begin position="507"/>
        <end position="615"/>
    </location>
</feature>
<feature type="region of interest" description="Disordered" evidence="1">
    <location>
        <begin position="263"/>
        <end position="317"/>
    </location>
</feature>
<comment type="caution">
    <text evidence="2">The sequence shown here is derived from an EMBL/GenBank/DDBJ whole genome shotgun (WGS) entry which is preliminary data.</text>
</comment>
<feature type="compositionally biased region" description="Low complexity" evidence="1">
    <location>
        <begin position="659"/>
        <end position="670"/>
    </location>
</feature>
<feature type="region of interest" description="Disordered" evidence="1">
    <location>
        <begin position="643"/>
        <end position="670"/>
    </location>
</feature>
<feature type="region of interest" description="Disordered" evidence="1">
    <location>
        <begin position="1"/>
        <end position="29"/>
    </location>
</feature>